<organism evidence="2 3">
    <name type="scientific">Sulfolobus tengchongensis</name>
    <dbReference type="NCBI Taxonomy" id="207809"/>
    <lineage>
        <taxon>Archaea</taxon>
        <taxon>Thermoproteota</taxon>
        <taxon>Thermoprotei</taxon>
        <taxon>Sulfolobales</taxon>
        <taxon>Sulfolobaceae</taxon>
        <taxon>Sulfolobus</taxon>
    </lineage>
</organism>
<evidence type="ECO:0000256" key="1">
    <source>
        <dbReference type="SAM" id="Phobius"/>
    </source>
</evidence>
<keyword evidence="1" id="KW-0812">Transmembrane</keyword>
<dbReference type="EMBL" id="CP146016">
    <property type="protein sequence ID" value="WWQ59208.1"/>
    <property type="molecule type" value="Genomic_DNA"/>
</dbReference>
<gene>
    <name evidence="2" type="ORF">V6M85_06740</name>
</gene>
<feature type="transmembrane region" description="Helical" evidence="1">
    <location>
        <begin position="151"/>
        <end position="168"/>
    </location>
</feature>
<dbReference type="RefSeq" id="WP_338598187.1">
    <property type="nucleotide sequence ID" value="NZ_CP146016.1"/>
</dbReference>
<dbReference type="AlphaFoldDB" id="A0AAX4KYY0"/>
<feature type="transmembrane region" description="Helical" evidence="1">
    <location>
        <begin position="174"/>
        <end position="193"/>
    </location>
</feature>
<dbReference type="GeneID" id="89336450"/>
<keyword evidence="1" id="KW-1133">Transmembrane helix</keyword>
<accession>A0AAX4KYY0</accession>
<feature type="transmembrane region" description="Helical" evidence="1">
    <location>
        <begin position="120"/>
        <end position="139"/>
    </location>
</feature>
<sequence>MLLQYTNGMILSQGITLCKVTVDRSEVRVEGNYNLLLKRKGFSSNDYEIYQYGSKVGEVNDLNVKYSIFNFIVSKPQLVAFIRGYQDSVKIFTTGNTEVGEVKRAQNGLEGYLNDAYDPYVMIIYLVLLSRYINVVPYPRYRRGRISRYRGIFYFIPLLLILVYLIPLPFYIDLAIYVILLILFYYLFIIRGISRSRRSINIF</sequence>
<dbReference type="Proteomes" id="UP001432202">
    <property type="component" value="Chromosome"/>
</dbReference>
<name>A0AAX4KYY0_9CREN</name>
<keyword evidence="3" id="KW-1185">Reference proteome</keyword>
<protein>
    <submittedName>
        <fullName evidence="2">Uncharacterized protein</fullName>
    </submittedName>
</protein>
<keyword evidence="1" id="KW-0472">Membrane</keyword>
<reference evidence="2 3" key="1">
    <citation type="submission" date="2024-02" db="EMBL/GenBank/DDBJ databases">
        <title>STSV induces naive adaptation in Sulfolobus.</title>
        <authorList>
            <person name="Xiang X."/>
            <person name="Song M."/>
        </authorList>
    </citation>
    <scope>NUCLEOTIDE SEQUENCE [LARGE SCALE GENOMIC DNA]</scope>
    <source>
        <strain evidence="2 3">RT2</strain>
    </source>
</reference>
<proteinExistence type="predicted"/>
<evidence type="ECO:0000313" key="3">
    <source>
        <dbReference type="Proteomes" id="UP001432202"/>
    </source>
</evidence>
<evidence type="ECO:0000313" key="2">
    <source>
        <dbReference type="EMBL" id="WWQ59208.1"/>
    </source>
</evidence>